<protein>
    <submittedName>
        <fullName evidence="2">BTB domain-containing protein</fullName>
    </submittedName>
</protein>
<accession>A0AC34FC92</accession>
<dbReference type="Proteomes" id="UP000887579">
    <property type="component" value="Unplaced"/>
</dbReference>
<proteinExistence type="predicted"/>
<sequence>MFSSQEDVIPPSMKQERFKVFEAQDSESGYFDVTFDVEGKLIHAHKFVLASVSTTFKAMFSERWNVNHKPYEPITVQEYKYDDFYRFLIFIYSETCALDDETIFIMADMSEFYNVAMLRIECCAYLRKIVSKKLISFYERLCIYPTFKESLRSVLQLGYPAILDYEDIANVKKETIEEIVSLERSFKYEAKLFKTVCEWAENQASLKRQESNAAKFNFQNAIKDEFADLLPRICFRAMEDSFLKNDVVRKGFIFSSFEEVSDILTNAHKYKIEITDLNGHKLTGTLKDEKYFAIDKLKKFNDLKSDQESDKLIGWHTASGSFVVHLVRKYGTYRLDIRSQHIRRPPSPLSFESDRDDYESEGCCSECDGYSFDITMEAEDGFEMKDCKIHVFF</sequence>
<reference evidence="2" key="1">
    <citation type="submission" date="2022-11" db="UniProtKB">
        <authorList>
            <consortium name="WormBaseParasite"/>
        </authorList>
    </citation>
    <scope>IDENTIFICATION</scope>
</reference>
<dbReference type="WBParaSite" id="ES5_v2.g14570.t1">
    <property type="protein sequence ID" value="ES5_v2.g14570.t1"/>
    <property type="gene ID" value="ES5_v2.g14570"/>
</dbReference>
<organism evidence="1 2">
    <name type="scientific">Panagrolaimus sp. ES5</name>
    <dbReference type="NCBI Taxonomy" id="591445"/>
    <lineage>
        <taxon>Eukaryota</taxon>
        <taxon>Metazoa</taxon>
        <taxon>Ecdysozoa</taxon>
        <taxon>Nematoda</taxon>
        <taxon>Chromadorea</taxon>
        <taxon>Rhabditida</taxon>
        <taxon>Tylenchina</taxon>
        <taxon>Panagrolaimomorpha</taxon>
        <taxon>Panagrolaimoidea</taxon>
        <taxon>Panagrolaimidae</taxon>
        <taxon>Panagrolaimus</taxon>
    </lineage>
</organism>
<evidence type="ECO:0000313" key="2">
    <source>
        <dbReference type="WBParaSite" id="ES5_v2.g14570.t1"/>
    </source>
</evidence>
<evidence type="ECO:0000313" key="1">
    <source>
        <dbReference type="Proteomes" id="UP000887579"/>
    </source>
</evidence>
<name>A0AC34FC92_9BILA</name>